<evidence type="ECO:0000313" key="2">
    <source>
        <dbReference type="Proteomes" id="UP000000268"/>
    </source>
</evidence>
<gene>
    <name evidence="1" type="ordered locus">AM1_C0322</name>
</gene>
<dbReference type="HOGENOM" id="CLU_1860814_0_0_3"/>
<dbReference type="RefSeq" id="WP_012167566.1">
    <property type="nucleotide sequence ID" value="NC_009928.1"/>
</dbReference>
<sequence>MTCIPLLEPQQLELLSIAIKHPNEIINLSYEFPVTGQHEPPSQHPAFIQDLIDENLIQVQVTGLQIQRSKVQQESWSVYCDDIHSPSQKDWELWRKAFTAQRAGSIIPDMTPGAGFEEFSNVWIREIDLQVIQPQKL</sequence>
<keyword evidence="1" id="KW-0614">Plasmid</keyword>
<reference evidence="1 2" key="1">
    <citation type="journal article" date="2008" name="Proc. Natl. Acad. Sci. U.S.A.">
        <title>Niche adaptation and genome expansion in the chlorophyll d-producing cyanobacterium Acaryochloris marina.</title>
        <authorList>
            <person name="Swingley W.D."/>
            <person name="Chen M."/>
            <person name="Cheung P.C."/>
            <person name="Conrad A.L."/>
            <person name="Dejesa L.C."/>
            <person name="Hao J."/>
            <person name="Honchak B.M."/>
            <person name="Karbach L.E."/>
            <person name="Kurdoglu A."/>
            <person name="Lahiri S."/>
            <person name="Mastrian S.D."/>
            <person name="Miyashita H."/>
            <person name="Page L."/>
            <person name="Ramakrishna P."/>
            <person name="Satoh S."/>
            <person name="Sattley W.M."/>
            <person name="Shimada Y."/>
            <person name="Taylor H.L."/>
            <person name="Tomo T."/>
            <person name="Tsuchiya T."/>
            <person name="Wang Z.T."/>
            <person name="Raymond J."/>
            <person name="Mimuro M."/>
            <person name="Blankenship R.E."/>
            <person name="Touchman J.W."/>
        </authorList>
    </citation>
    <scope>NUCLEOTIDE SEQUENCE [LARGE SCALE GENOMIC DNA]</scope>
    <source>
        <strain evidence="2">MBIC 11017</strain>
        <plasmid evidence="2">Plasmid pREB3</plasmid>
    </source>
</reference>
<dbReference type="EMBL" id="CP000840">
    <property type="protein sequence ID" value="ABW32250.1"/>
    <property type="molecule type" value="Genomic_DNA"/>
</dbReference>
<organism evidence="1 2">
    <name type="scientific">Acaryochloris marina (strain MBIC 11017)</name>
    <dbReference type="NCBI Taxonomy" id="329726"/>
    <lineage>
        <taxon>Bacteria</taxon>
        <taxon>Bacillati</taxon>
        <taxon>Cyanobacteriota</taxon>
        <taxon>Cyanophyceae</taxon>
        <taxon>Acaryochloridales</taxon>
        <taxon>Acaryochloridaceae</taxon>
        <taxon>Acaryochloris</taxon>
    </lineage>
</organism>
<keyword evidence="2" id="KW-1185">Reference proteome</keyword>
<proteinExistence type="predicted"/>
<dbReference type="AlphaFoldDB" id="A8ZN51"/>
<dbReference type="Proteomes" id="UP000000268">
    <property type="component" value="Plasmid pREB3"/>
</dbReference>
<geneLocation type="plasmid" evidence="1 2">
    <name>pREB3</name>
</geneLocation>
<protein>
    <submittedName>
        <fullName evidence="1">Uncharacterized protein</fullName>
    </submittedName>
</protein>
<name>A8ZN51_ACAM1</name>
<dbReference type="KEGG" id="amr:AM1_C0322"/>
<evidence type="ECO:0000313" key="1">
    <source>
        <dbReference type="EMBL" id="ABW32250.1"/>
    </source>
</evidence>
<accession>A8ZN51</accession>